<feature type="domain" description="Carbohydrate-binding module family 96" evidence="5">
    <location>
        <begin position="47"/>
        <end position="173"/>
    </location>
</feature>
<evidence type="ECO:0000256" key="2">
    <source>
        <dbReference type="ARBA" id="ARBA00022525"/>
    </source>
</evidence>
<keyword evidence="2" id="KW-0964">Secreted</keyword>
<dbReference type="OrthoDB" id="1938142at2"/>
<evidence type="ECO:0000313" key="7">
    <source>
        <dbReference type="Proteomes" id="UP000092714"/>
    </source>
</evidence>
<dbReference type="Pfam" id="PF24517">
    <property type="entry name" value="CBM96"/>
    <property type="match status" value="1"/>
</dbReference>
<evidence type="ECO:0000256" key="1">
    <source>
        <dbReference type="ARBA" id="ARBA00004613"/>
    </source>
</evidence>
<dbReference type="GeneID" id="42775655"/>
<keyword evidence="3" id="KW-0732">Signal</keyword>
<dbReference type="GO" id="GO:0005576">
    <property type="term" value="C:extracellular region"/>
    <property type="evidence" value="ECO:0007669"/>
    <property type="project" value="UniProtKB-SubCell"/>
</dbReference>
<dbReference type="RefSeq" id="WP_027097823.1">
    <property type="nucleotide sequence ID" value="NZ_CABHIH010000001.1"/>
</dbReference>
<keyword evidence="4" id="KW-0175">Coiled coil</keyword>
<organism evidence="6 7">
    <name type="scientific">Clostridium paraputrificum</name>
    <dbReference type="NCBI Taxonomy" id="29363"/>
    <lineage>
        <taxon>Bacteria</taxon>
        <taxon>Bacillati</taxon>
        <taxon>Bacillota</taxon>
        <taxon>Clostridia</taxon>
        <taxon>Eubacteriales</taxon>
        <taxon>Clostridiaceae</taxon>
        <taxon>Clostridium</taxon>
    </lineage>
</organism>
<keyword evidence="7" id="KW-1185">Reference proteome</keyword>
<protein>
    <recommendedName>
        <fullName evidence="5">Carbohydrate-binding module family 96 domain-containing protein</fullName>
    </recommendedName>
</protein>
<gene>
    <name evidence="6" type="ORF">CP373A1_05235</name>
</gene>
<name>A0A174DDG7_9CLOT</name>
<comment type="subcellular location">
    <subcellularLocation>
        <location evidence="1">Secreted</location>
    </subcellularLocation>
</comment>
<evidence type="ECO:0000313" key="6">
    <source>
        <dbReference type="EMBL" id="OBY11358.1"/>
    </source>
</evidence>
<dbReference type="eggNOG" id="ENOG5030P9H">
    <property type="taxonomic scope" value="Bacteria"/>
</dbReference>
<dbReference type="Proteomes" id="UP000092714">
    <property type="component" value="Unassembled WGS sequence"/>
</dbReference>
<comment type="caution">
    <text evidence="6">The sequence shown here is derived from an EMBL/GenBank/DDBJ whole genome shotgun (WGS) entry which is preliminary data.</text>
</comment>
<reference evidence="6 7" key="1">
    <citation type="submission" date="2016-06" db="EMBL/GenBank/DDBJ databases">
        <authorList>
            <person name="Kjaerup R.B."/>
            <person name="Dalgaard T.S."/>
            <person name="Juul-Madsen H.R."/>
        </authorList>
    </citation>
    <scope>NUCLEOTIDE SEQUENCE [LARGE SCALE GENOMIC DNA]</scope>
    <source>
        <strain evidence="6 7">373-A1</strain>
    </source>
</reference>
<dbReference type="InterPro" id="IPR055372">
    <property type="entry name" value="CBM96"/>
</dbReference>
<feature type="coiled-coil region" evidence="4">
    <location>
        <begin position="213"/>
        <end position="295"/>
    </location>
</feature>
<accession>A0A174DDG7</accession>
<dbReference type="EMBL" id="MAPZ01000014">
    <property type="protein sequence ID" value="OBY11358.1"/>
    <property type="molecule type" value="Genomic_DNA"/>
</dbReference>
<dbReference type="NCBIfam" id="NF033679">
    <property type="entry name" value="DNRLRE_dom"/>
    <property type="match status" value="1"/>
</dbReference>
<evidence type="ECO:0000256" key="3">
    <source>
        <dbReference type="ARBA" id="ARBA00022729"/>
    </source>
</evidence>
<evidence type="ECO:0000259" key="5">
    <source>
        <dbReference type="Pfam" id="PF24517"/>
    </source>
</evidence>
<proteinExistence type="predicted"/>
<dbReference type="AlphaFoldDB" id="A0A174DDG7"/>
<evidence type="ECO:0000256" key="4">
    <source>
        <dbReference type="SAM" id="Coils"/>
    </source>
</evidence>
<sequence>MSKIIKVNCNSSTTIDMIRPEYSNTTGDKLIVGTHYLKTNLYNIFVSVLKFNPIDIKIEDIESVSLYLYLDNLLCNDLSFKNIAISKNIDNPDLNKISWKSPPKISKNHYINVCFPYSYVDSFIDIDITSLYKSSKIDTEDFSITLSSGTSKNTSIVRFDSAYSINKPYLVIRLRENIYDDIPLEYTDEYSIKSPPYNSNSSCPFRNIDFSKLNKLEESTKILTKEIASIKTNISDLNKKYTNLNNAIKDITSKNNRISDIELTKNNLKSITDTVSSLKDEVKSLNSRLNSISIEPILDE</sequence>